<dbReference type="InterPro" id="IPR020445">
    <property type="entry name" value="TNFR_4"/>
</dbReference>
<evidence type="ECO:0000313" key="19">
    <source>
        <dbReference type="Proteomes" id="UP000248480"/>
    </source>
</evidence>
<evidence type="ECO:0000256" key="16">
    <source>
        <dbReference type="SAM" id="Phobius"/>
    </source>
</evidence>
<dbReference type="KEGG" id="tmu:101355632"/>
<dbReference type="PRINTS" id="PR01921">
    <property type="entry name" value="TNFACTORR4"/>
</dbReference>
<feature type="disulfide bond" evidence="14">
    <location>
        <begin position="41"/>
        <end position="54"/>
    </location>
</feature>
<feature type="region of interest" description="Disordered" evidence="15">
    <location>
        <begin position="172"/>
        <end position="210"/>
    </location>
</feature>
<dbReference type="FunFam" id="2.10.50.10:FF:000026">
    <property type="entry name" value="Tumor necrosis factor receptor superfamily member 4"/>
    <property type="match status" value="1"/>
</dbReference>
<protein>
    <recommendedName>
        <fullName evidence="12">Tumor necrosis factor receptor superfamily member 4</fullName>
    </recommendedName>
    <alternativeName>
        <fullName evidence="13">OX40L receptor</fullName>
    </alternativeName>
</protein>
<evidence type="ECO:0000259" key="18">
    <source>
        <dbReference type="PROSITE" id="PS50050"/>
    </source>
</evidence>
<sequence length="276" mass="29123">MCAGTQLAVPCMALLLLALALSCAATLNCKGPTYPSGSRCCHECQPGYGMESRCDHSRDTVCQLCKPGYYNEAFNYEACRPCTQCNERSGSEPVQSCTSTRDTVCHCRPGTQPQGGYKPGVDCAPCPPGHFSPGHNQLCKPWTDCTSTGKRTLQPASNSSDAVCEDRSPLATTLPWSTQYPPPLSTSAQPTTAQPGASQKPPEAPTGPPRGPALAAILGLSLGLGLLSALAAVLVLVLHRQAWRPPPTAVKPPGSNSFRTPIQEEHADEHSVLAKV</sequence>
<keyword evidence="19" id="KW-1185">Reference proteome</keyword>
<dbReference type="PROSITE" id="PS00652">
    <property type="entry name" value="TNFR_NGFR_1"/>
    <property type="match status" value="1"/>
</dbReference>
<keyword evidence="5 16" id="KW-1133">Transmembrane helix</keyword>
<dbReference type="Pfam" id="PF00020">
    <property type="entry name" value="TNFR_c6"/>
    <property type="match status" value="2"/>
</dbReference>
<evidence type="ECO:0000256" key="5">
    <source>
        <dbReference type="ARBA" id="ARBA00022989"/>
    </source>
</evidence>
<comment type="function">
    <text evidence="10">Receptor for TNFSF4/OX40L/GP34. Is a costimulatory molecule implicated in long-term T-cell immunity.</text>
</comment>
<keyword evidence="2 16" id="KW-0812">Transmembrane</keyword>
<evidence type="ECO:0000256" key="3">
    <source>
        <dbReference type="ARBA" id="ARBA00022729"/>
    </source>
</evidence>
<comment type="subunit">
    <text evidence="11">Interacts with TRAF2, TRAF3 and TRAF5.</text>
</comment>
<evidence type="ECO:0000256" key="12">
    <source>
        <dbReference type="ARBA" id="ARBA00072143"/>
    </source>
</evidence>
<dbReference type="SUPFAM" id="SSF57586">
    <property type="entry name" value="TNF receptor-like"/>
    <property type="match status" value="3"/>
</dbReference>
<feature type="repeat" description="TNFR-Cys" evidence="14">
    <location>
        <begin position="64"/>
        <end position="105"/>
    </location>
</feature>
<keyword evidence="8 20" id="KW-0675">Receptor</keyword>
<feature type="disulfide bond" evidence="14">
    <location>
        <begin position="44"/>
        <end position="62"/>
    </location>
</feature>
<dbReference type="FunCoup" id="A0A2Y9E090">
    <property type="interactions" value="319"/>
</dbReference>
<dbReference type="Proteomes" id="UP000248480">
    <property type="component" value="Unplaced"/>
</dbReference>
<name>A0A2Y9E090_TRIMA</name>
<feature type="domain" description="TNFR-Cys" evidence="18">
    <location>
        <begin position="64"/>
        <end position="105"/>
    </location>
</feature>
<dbReference type="PANTHER" id="PTHR47881">
    <property type="entry name" value="TUMOR NECROSIS FACTOR RECEPTOR SUBFAMILY MEMBER 4"/>
    <property type="match status" value="1"/>
</dbReference>
<dbReference type="SMART" id="SM00208">
    <property type="entry name" value="TNFR"/>
    <property type="match status" value="3"/>
</dbReference>
<evidence type="ECO:0000256" key="17">
    <source>
        <dbReference type="SAM" id="SignalP"/>
    </source>
</evidence>
<evidence type="ECO:0000256" key="11">
    <source>
        <dbReference type="ARBA" id="ARBA00063202"/>
    </source>
</evidence>
<dbReference type="GO" id="GO:0006954">
    <property type="term" value="P:inflammatory response"/>
    <property type="evidence" value="ECO:0007669"/>
    <property type="project" value="InterPro"/>
</dbReference>
<feature type="domain" description="TNFR-Cys" evidence="18">
    <location>
        <begin position="28"/>
        <end position="62"/>
    </location>
</feature>
<keyword evidence="7 14" id="KW-1015">Disulfide bond</keyword>
<feature type="compositionally biased region" description="Polar residues" evidence="15">
    <location>
        <begin position="172"/>
        <end position="197"/>
    </location>
</feature>
<reference evidence="20" key="1">
    <citation type="submission" date="2025-08" db="UniProtKB">
        <authorList>
            <consortium name="RefSeq"/>
        </authorList>
    </citation>
    <scope>IDENTIFICATION</scope>
</reference>
<dbReference type="RefSeq" id="XP_004384406.1">
    <property type="nucleotide sequence ID" value="XM_004384349.1"/>
</dbReference>
<dbReference type="GO" id="GO:0009897">
    <property type="term" value="C:external side of plasma membrane"/>
    <property type="evidence" value="ECO:0007669"/>
    <property type="project" value="TreeGrafter"/>
</dbReference>
<evidence type="ECO:0000256" key="14">
    <source>
        <dbReference type="PROSITE-ProRule" id="PRU00206"/>
    </source>
</evidence>
<keyword evidence="9" id="KW-0325">Glycoprotein</keyword>
<keyword evidence="3 17" id="KW-0732">Signal</keyword>
<dbReference type="CTD" id="7293"/>
<dbReference type="STRING" id="127582.A0A2Y9E090"/>
<organism evidence="19 20">
    <name type="scientific">Trichechus manatus latirostris</name>
    <name type="common">Florida manatee</name>
    <dbReference type="NCBI Taxonomy" id="127582"/>
    <lineage>
        <taxon>Eukaryota</taxon>
        <taxon>Metazoa</taxon>
        <taxon>Chordata</taxon>
        <taxon>Craniata</taxon>
        <taxon>Vertebrata</taxon>
        <taxon>Euteleostomi</taxon>
        <taxon>Mammalia</taxon>
        <taxon>Eutheria</taxon>
        <taxon>Afrotheria</taxon>
        <taxon>Sirenia</taxon>
        <taxon>Trichechidae</taxon>
        <taxon>Trichechus</taxon>
    </lineage>
</organism>
<feature type="repeat" description="TNFR-Cys" evidence="14">
    <location>
        <begin position="28"/>
        <end position="62"/>
    </location>
</feature>
<feature type="transmembrane region" description="Helical" evidence="16">
    <location>
        <begin position="213"/>
        <end position="238"/>
    </location>
</feature>
<feature type="chain" id="PRO_5015976256" description="Tumor necrosis factor receptor superfamily member 4" evidence="17">
    <location>
        <begin position="26"/>
        <end position="276"/>
    </location>
</feature>
<dbReference type="AlphaFoldDB" id="A0A2Y9E090"/>
<dbReference type="PANTHER" id="PTHR47881:SF1">
    <property type="entry name" value="TUMOR NECROSIS FACTOR RECEPTOR SUPERFAMILY MEMBER 4"/>
    <property type="match status" value="1"/>
</dbReference>
<dbReference type="InterPro" id="IPR034022">
    <property type="entry name" value="TNFRSF4_N"/>
</dbReference>
<evidence type="ECO:0000256" key="4">
    <source>
        <dbReference type="ARBA" id="ARBA00022737"/>
    </source>
</evidence>
<accession>A0A2Y9E090</accession>
<dbReference type="OrthoDB" id="9950067at2759"/>
<dbReference type="GO" id="GO:0005031">
    <property type="term" value="F:tumor necrosis factor receptor activity"/>
    <property type="evidence" value="ECO:0007669"/>
    <property type="project" value="InterPro"/>
</dbReference>
<evidence type="ECO:0000256" key="7">
    <source>
        <dbReference type="ARBA" id="ARBA00023157"/>
    </source>
</evidence>
<proteinExistence type="predicted"/>
<evidence type="ECO:0000256" key="2">
    <source>
        <dbReference type="ARBA" id="ARBA00022692"/>
    </source>
</evidence>
<keyword evidence="6 16" id="KW-0472">Membrane</keyword>
<comment type="caution">
    <text evidence="14">Lacks conserved residue(s) required for the propagation of feature annotation.</text>
</comment>
<evidence type="ECO:0000256" key="8">
    <source>
        <dbReference type="ARBA" id="ARBA00023170"/>
    </source>
</evidence>
<feature type="signal peptide" evidence="17">
    <location>
        <begin position="1"/>
        <end position="25"/>
    </location>
</feature>
<feature type="region of interest" description="Disordered" evidence="15">
    <location>
        <begin position="246"/>
        <end position="276"/>
    </location>
</feature>
<evidence type="ECO:0000256" key="15">
    <source>
        <dbReference type="SAM" id="MobiDB-lite"/>
    </source>
</evidence>
<evidence type="ECO:0000256" key="10">
    <source>
        <dbReference type="ARBA" id="ARBA00054481"/>
    </source>
</evidence>
<dbReference type="GeneID" id="101355632"/>
<evidence type="ECO:0000256" key="9">
    <source>
        <dbReference type="ARBA" id="ARBA00023180"/>
    </source>
</evidence>
<dbReference type="FunFam" id="2.10.50.10:FF:000038">
    <property type="entry name" value="Tumor necrosis factor receptor superfamily member 4"/>
    <property type="match status" value="1"/>
</dbReference>
<comment type="subcellular location">
    <subcellularLocation>
        <location evidence="1">Membrane</location>
        <topology evidence="1">Single-pass type I membrane protein</topology>
    </subcellularLocation>
</comment>
<dbReference type="InParanoid" id="A0A2Y9E090"/>
<evidence type="ECO:0000256" key="13">
    <source>
        <dbReference type="ARBA" id="ARBA00082647"/>
    </source>
</evidence>
<evidence type="ECO:0000313" key="20">
    <source>
        <dbReference type="RefSeq" id="XP_004384406.1"/>
    </source>
</evidence>
<dbReference type="Gene3D" id="2.10.50.10">
    <property type="entry name" value="Tumor Necrosis Factor Receptor, subunit A, domain 2"/>
    <property type="match status" value="2"/>
</dbReference>
<feature type="compositionally biased region" description="Basic and acidic residues" evidence="15">
    <location>
        <begin position="262"/>
        <end position="276"/>
    </location>
</feature>
<gene>
    <name evidence="20" type="primary">TNFRSF4</name>
</gene>
<dbReference type="InterPro" id="IPR001368">
    <property type="entry name" value="TNFR/NGFR_Cys_rich_reg"/>
</dbReference>
<dbReference type="CDD" id="cd13406">
    <property type="entry name" value="TNFRSF4"/>
    <property type="match status" value="1"/>
</dbReference>
<evidence type="ECO:0000256" key="6">
    <source>
        <dbReference type="ARBA" id="ARBA00023136"/>
    </source>
</evidence>
<dbReference type="PROSITE" id="PS50050">
    <property type="entry name" value="TNFR_NGFR_2"/>
    <property type="match status" value="2"/>
</dbReference>
<evidence type="ECO:0000256" key="1">
    <source>
        <dbReference type="ARBA" id="ARBA00004479"/>
    </source>
</evidence>
<keyword evidence="4" id="KW-0677">Repeat</keyword>